<name>A0AAV7S9F5_PLEWA</name>
<feature type="signal peptide" evidence="2">
    <location>
        <begin position="1"/>
        <end position="20"/>
    </location>
</feature>
<reference evidence="3" key="1">
    <citation type="journal article" date="2022" name="bioRxiv">
        <title>Sequencing and chromosome-scale assembly of the giantPleurodeles waltlgenome.</title>
        <authorList>
            <person name="Brown T."/>
            <person name="Elewa A."/>
            <person name="Iarovenko S."/>
            <person name="Subramanian E."/>
            <person name="Araus A.J."/>
            <person name="Petzold A."/>
            <person name="Susuki M."/>
            <person name="Suzuki K.-i.T."/>
            <person name="Hayashi T."/>
            <person name="Toyoda A."/>
            <person name="Oliveira C."/>
            <person name="Osipova E."/>
            <person name="Leigh N.D."/>
            <person name="Simon A."/>
            <person name="Yun M.H."/>
        </authorList>
    </citation>
    <scope>NUCLEOTIDE SEQUENCE</scope>
    <source>
        <strain evidence="3">20211129_DDA</strain>
        <tissue evidence="3">Liver</tissue>
    </source>
</reference>
<evidence type="ECO:0008006" key="5">
    <source>
        <dbReference type="Google" id="ProtNLM"/>
    </source>
</evidence>
<protein>
    <recommendedName>
        <fullName evidence="5">Secreted protein</fullName>
    </recommendedName>
</protein>
<feature type="chain" id="PRO_5043395284" description="Secreted protein" evidence="2">
    <location>
        <begin position="21"/>
        <end position="102"/>
    </location>
</feature>
<feature type="compositionally biased region" description="Pro residues" evidence="1">
    <location>
        <begin position="37"/>
        <end position="49"/>
    </location>
</feature>
<sequence>MKLLVLCALLSLALAHGGRGRGPEVGRGGERERQPPVVGPPPTAHPRPAPDFTHHHPENATGRLEHDSAEHGSLPPRNHSLGSAEDHSGENNHGRRHPGGRH</sequence>
<comment type="caution">
    <text evidence="3">The sequence shown here is derived from an EMBL/GenBank/DDBJ whole genome shotgun (WGS) entry which is preliminary data.</text>
</comment>
<feature type="compositionally biased region" description="Basic and acidic residues" evidence="1">
    <location>
        <begin position="21"/>
        <end position="34"/>
    </location>
</feature>
<keyword evidence="4" id="KW-1185">Reference proteome</keyword>
<gene>
    <name evidence="3" type="ORF">NDU88_001674</name>
</gene>
<dbReference type="AlphaFoldDB" id="A0AAV7S9F5"/>
<organism evidence="3 4">
    <name type="scientific">Pleurodeles waltl</name>
    <name type="common">Iberian ribbed newt</name>
    <dbReference type="NCBI Taxonomy" id="8319"/>
    <lineage>
        <taxon>Eukaryota</taxon>
        <taxon>Metazoa</taxon>
        <taxon>Chordata</taxon>
        <taxon>Craniata</taxon>
        <taxon>Vertebrata</taxon>
        <taxon>Euteleostomi</taxon>
        <taxon>Amphibia</taxon>
        <taxon>Batrachia</taxon>
        <taxon>Caudata</taxon>
        <taxon>Salamandroidea</taxon>
        <taxon>Salamandridae</taxon>
        <taxon>Pleurodelinae</taxon>
        <taxon>Pleurodeles</taxon>
    </lineage>
</organism>
<keyword evidence="2" id="KW-0732">Signal</keyword>
<dbReference type="EMBL" id="JANPWB010000008">
    <property type="protein sequence ID" value="KAJ1161187.1"/>
    <property type="molecule type" value="Genomic_DNA"/>
</dbReference>
<proteinExistence type="predicted"/>
<accession>A0AAV7S9F5</accession>
<feature type="region of interest" description="Disordered" evidence="1">
    <location>
        <begin position="14"/>
        <end position="102"/>
    </location>
</feature>
<dbReference type="Proteomes" id="UP001066276">
    <property type="component" value="Chromosome 4_2"/>
</dbReference>
<feature type="compositionally biased region" description="Basic and acidic residues" evidence="1">
    <location>
        <begin position="84"/>
        <end position="93"/>
    </location>
</feature>
<evidence type="ECO:0000256" key="2">
    <source>
        <dbReference type="SAM" id="SignalP"/>
    </source>
</evidence>
<feature type="compositionally biased region" description="Basic and acidic residues" evidence="1">
    <location>
        <begin position="52"/>
        <end position="70"/>
    </location>
</feature>
<evidence type="ECO:0000256" key="1">
    <source>
        <dbReference type="SAM" id="MobiDB-lite"/>
    </source>
</evidence>
<evidence type="ECO:0000313" key="3">
    <source>
        <dbReference type="EMBL" id="KAJ1161187.1"/>
    </source>
</evidence>
<evidence type="ECO:0000313" key="4">
    <source>
        <dbReference type="Proteomes" id="UP001066276"/>
    </source>
</evidence>